<name>A0A399G468_9ACTN</name>
<evidence type="ECO:0000313" key="2">
    <source>
        <dbReference type="Proteomes" id="UP000265719"/>
    </source>
</evidence>
<proteinExistence type="predicted"/>
<dbReference type="RefSeq" id="WP_068688027.1">
    <property type="nucleotide sequence ID" value="NZ_CP063196.1"/>
</dbReference>
<dbReference type="InterPro" id="IPR001736">
    <property type="entry name" value="PLipase_D/transphosphatidylase"/>
</dbReference>
<evidence type="ECO:0000313" key="1">
    <source>
        <dbReference type="EMBL" id="UOE18618.1"/>
    </source>
</evidence>
<dbReference type="Proteomes" id="UP000265719">
    <property type="component" value="Chromosome"/>
</dbReference>
<dbReference type="KEGG" id="thao:NI17_017620"/>
<dbReference type="GO" id="GO:0030572">
    <property type="term" value="F:phosphatidyltransferase activity"/>
    <property type="evidence" value="ECO:0007669"/>
    <property type="project" value="UniProtKB-ARBA"/>
</dbReference>
<dbReference type="Pfam" id="PF13091">
    <property type="entry name" value="PLDc_2"/>
    <property type="match status" value="2"/>
</dbReference>
<keyword evidence="2" id="KW-1185">Reference proteome</keyword>
<accession>A0A399G468</accession>
<dbReference type="CDD" id="cd09159">
    <property type="entry name" value="PLDc_ybhO_like_2"/>
    <property type="match status" value="1"/>
</dbReference>
<dbReference type="PANTHER" id="PTHR21248">
    <property type="entry name" value="CARDIOLIPIN SYNTHASE"/>
    <property type="match status" value="1"/>
</dbReference>
<gene>
    <name evidence="1" type="ORF">NI17_017620</name>
</gene>
<dbReference type="OrthoDB" id="9762009at2"/>
<dbReference type="EMBL" id="CP063196">
    <property type="protein sequence ID" value="UOE18618.1"/>
    <property type="molecule type" value="Genomic_DNA"/>
</dbReference>
<dbReference type="PANTHER" id="PTHR21248:SF22">
    <property type="entry name" value="PHOSPHOLIPASE D"/>
    <property type="match status" value="1"/>
</dbReference>
<dbReference type="AlphaFoldDB" id="A0A399G468"/>
<dbReference type="SMART" id="SM00155">
    <property type="entry name" value="PLDc"/>
    <property type="match status" value="2"/>
</dbReference>
<dbReference type="SUPFAM" id="SSF56024">
    <property type="entry name" value="Phospholipase D/nuclease"/>
    <property type="match status" value="2"/>
</dbReference>
<organism evidence="1 2">
    <name type="scientific">Thermobifida halotolerans</name>
    <dbReference type="NCBI Taxonomy" id="483545"/>
    <lineage>
        <taxon>Bacteria</taxon>
        <taxon>Bacillati</taxon>
        <taxon>Actinomycetota</taxon>
        <taxon>Actinomycetes</taxon>
        <taxon>Streptosporangiales</taxon>
        <taxon>Nocardiopsidaceae</taxon>
        <taxon>Thermobifida</taxon>
    </lineage>
</organism>
<reference evidence="1" key="1">
    <citation type="submission" date="2020-10" db="EMBL/GenBank/DDBJ databases">
        <title>De novo genome project of the cellulose decomposer Thermobifida halotolerans type strain.</title>
        <authorList>
            <person name="Nagy I."/>
            <person name="Horvath B."/>
            <person name="Kukolya J."/>
            <person name="Nagy I."/>
            <person name="Orsini M."/>
        </authorList>
    </citation>
    <scope>NUCLEOTIDE SEQUENCE</scope>
    <source>
        <strain evidence="1">DSM 44931</strain>
    </source>
</reference>
<dbReference type="GO" id="GO:0032049">
    <property type="term" value="P:cardiolipin biosynthetic process"/>
    <property type="evidence" value="ECO:0007669"/>
    <property type="project" value="UniProtKB-ARBA"/>
</dbReference>
<protein>
    <submittedName>
        <fullName evidence="1">Cardiolipin synthase B</fullName>
    </submittedName>
</protein>
<sequence>MVRRKTVMTVIRRVLLGVLAAQLGVAAALVAIDTWRKRVRPRRAVFPRTEPAEAAVDGTAVAVYTYGEDVYRDMLAAIRSARHRILFESYILKGDGVGAEFKQALIEAAERGVEVFVIYDGFANLVVPRRFFEFPATVNVIRYPAFRPGMLLLNVRKFGRDHRKILTVDGRTGFVGGYNVGAVYATEWRDTHLRLVGPAVWELENAFCDFWNANRRSGQPRLEDVGTDHWHSRIRAHRNVPEVLIYPIRGMYLEAIDRAKERILITQAYFIPDREILSALIAAAHRGVDVNILVPERSNHVIADWLSRGCYTALLRGGVRLWLYRDAMVHAKTATIDGHWSTVGTANVDRLSLTGNYEINVEIIDDGVAARLEKVFANDLANARPLTLDEWQRRPFMAKFSEAVLAPWRPLL</sequence>
<dbReference type="InterPro" id="IPR025202">
    <property type="entry name" value="PLD-like_dom"/>
</dbReference>
<dbReference type="CDD" id="cd09110">
    <property type="entry name" value="PLDc_CLS_1"/>
    <property type="match status" value="1"/>
</dbReference>
<dbReference type="Gene3D" id="3.30.870.10">
    <property type="entry name" value="Endonuclease Chain A"/>
    <property type="match status" value="2"/>
</dbReference>
<dbReference type="PROSITE" id="PS50035">
    <property type="entry name" value="PLD"/>
    <property type="match status" value="2"/>
</dbReference>